<feature type="modified residue" description="4-aspartylphosphate" evidence="1">
    <location>
        <position position="30"/>
    </location>
</feature>
<evidence type="ECO:0000256" key="2">
    <source>
        <dbReference type="SAM" id="MobiDB-lite"/>
    </source>
</evidence>
<dbReference type="Gene3D" id="3.40.50.2300">
    <property type="match status" value="1"/>
</dbReference>
<evidence type="ECO:0000313" key="5">
    <source>
        <dbReference type="Proteomes" id="UP000231658"/>
    </source>
</evidence>
<organism evidence="4 5">
    <name type="scientific">Candidatus Terasakiella magnetica</name>
    <dbReference type="NCBI Taxonomy" id="1867952"/>
    <lineage>
        <taxon>Bacteria</taxon>
        <taxon>Pseudomonadati</taxon>
        <taxon>Pseudomonadota</taxon>
        <taxon>Alphaproteobacteria</taxon>
        <taxon>Rhodospirillales</taxon>
        <taxon>Terasakiellaceae</taxon>
        <taxon>Terasakiella</taxon>
    </lineage>
</organism>
<dbReference type="OrthoDB" id="8436207at2"/>
<dbReference type="GO" id="GO:0000160">
    <property type="term" value="P:phosphorelay signal transduction system"/>
    <property type="evidence" value="ECO:0007669"/>
    <property type="project" value="InterPro"/>
</dbReference>
<sequence length="276" mass="31182">MGFGEIYDVSNMYKAEQELQRKHYDILVLDASFGLNEICELTQKIRHGVNCKNPFLSILVMTNNKSPQANRSFLNGGCDLVLEKPISVESIIKTFRDLCRSDRQFVVTYDYAGPDRTHLKKDGAAPAPAITAPNTLAAKVLKQADQKELEPSIFDSISELNSMKMERHLVQLSWLLDKMSPKTQAEFDFNYLLDCIDQALGEIYNCALRSSFSVTCDICNEMRKLVYNLRQAQECTNDLYKHMTFFYRELSDNLPVSKGQPTAAVPISPQTSAAVN</sequence>
<feature type="region of interest" description="Disordered" evidence="2">
    <location>
        <begin position="256"/>
        <end position="276"/>
    </location>
</feature>
<dbReference type="Proteomes" id="UP000231658">
    <property type="component" value="Unassembled WGS sequence"/>
</dbReference>
<dbReference type="STRING" id="1867952.MTBPR1_10364"/>
<dbReference type="AlphaFoldDB" id="A0A1C3RCV6"/>
<dbReference type="InterPro" id="IPR011006">
    <property type="entry name" value="CheY-like_superfamily"/>
</dbReference>
<dbReference type="EMBL" id="FLYE01000001">
    <property type="protein sequence ID" value="SCA55117.1"/>
    <property type="molecule type" value="Genomic_DNA"/>
</dbReference>
<evidence type="ECO:0000259" key="3">
    <source>
        <dbReference type="PROSITE" id="PS50110"/>
    </source>
</evidence>
<protein>
    <recommendedName>
        <fullName evidence="3">Response regulatory domain-containing protein</fullName>
    </recommendedName>
</protein>
<evidence type="ECO:0000313" key="4">
    <source>
        <dbReference type="EMBL" id="SCA55117.1"/>
    </source>
</evidence>
<reference evidence="4 5" key="1">
    <citation type="submission" date="2016-07" db="EMBL/GenBank/DDBJ databases">
        <authorList>
            <person name="Lefevre C.T."/>
        </authorList>
    </citation>
    <scope>NUCLEOTIDE SEQUENCE [LARGE SCALE GENOMIC DNA]</scope>
    <source>
        <strain evidence="4">PR1</strain>
    </source>
</reference>
<gene>
    <name evidence="4" type="ORF">MTBPR1_10364</name>
</gene>
<keyword evidence="1" id="KW-0597">Phosphoprotein</keyword>
<keyword evidence="5" id="KW-1185">Reference proteome</keyword>
<dbReference type="SUPFAM" id="SSF52172">
    <property type="entry name" value="CheY-like"/>
    <property type="match status" value="1"/>
</dbReference>
<name>A0A1C3RCV6_9PROT</name>
<accession>A0A1C3RCV6</accession>
<feature type="domain" description="Response regulatory" evidence="3">
    <location>
        <begin position="1"/>
        <end position="99"/>
    </location>
</feature>
<dbReference type="PROSITE" id="PS50110">
    <property type="entry name" value="RESPONSE_REGULATORY"/>
    <property type="match status" value="1"/>
</dbReference>
<proteinExistence type="predicted"/>
<evidence type="ECO:0000256" key="1">
    <source>
        <dbReference type="PROSITE-ProRule" id="PRU00169"/>
    </source>
</evidence>
<dbReference type="InterPro" id="IPR001789">
    <property type="entry name" value="Sig_transdc_resp-reg_receiver"/>
</dbReference>